<evidence type="ECO:0000313" key="2">
    <source>
        <dbReference type="Proteomes" id="UP000265520"/>
    </source>
</evidence>
<organism evidence="1 2">
    <name type="scientific">Trifolium medium</name>
    <dbReference type="NCBI Taxonomy" id="97028"/>
    <lineage>
        <taxon>Eukaryota</taxon>
        <taxon>Viridiplantae</taxon>
        <taxon>Streptophyta</taxon>
        <taxon>Embryophyta</taxon>
        <taxon>Tracheophyta</taxon>
        <taxon>Spermatophyta</taxon>
        <taxon>Magnoliopsida</taxon>
        <taxon>eudicotyledons</taxon>
        <taxon>Gunneridae</taxon>
        <taxon>Pentapetalae</taxon>
        <taxon>rosids</taxon>
        <taxon>fabids</taxon>
        <taxon>Fabales</taxon>
        <taxon>Fabaceae</taxon>
        <taxon>Papilionoideae</taxon>
        <taxon>50 kb inversion clade</taxon>
        <taxon>NPAAA clade</taxon>
        <taxon>Hologalegina</taxon>
        <taxon>IRL clade</taxon>
        <taxon>Trifolieae</taxon>
        <taxon>Trifolium</taxon>
    </lineage>
</organism>
<proteinExistence type="predicted"/>
<dbReference type="EMBL" id="LXQA011089221">
    <property type="protein sequence ID" value="MCI84365.1"/>
    <property type="molecule type" value="Genomic_DNA"/>
</dbReference>
<accession>A0A392VBW2</accession>
<reference evidence="1 2" key="1">
    <citation type="journal article" date="2018" name="Front. Plant Sci.">
        <title>Red Clover (Trifolium pratense) and Zigzag Clover (T. medium) - A Picture of Genomic Similarities and Differences.</title>
        <authorList>
            <person name="Dluhosova J."/>
            <person name="Istvanek J."/>
            <person name="Nedelnik J."/>
            <person name="Repkova J."/>
        </authorList>
    </citation>
    <scope>NUCLEOTIDE SEQUENCE [LARGE SCALE GENOMIC DNA]</scope>
    <source>
        <strain evidence="2">cv. 10/8</strain>
        <tissue evidence="1">Leaf</tissue>
    </source>
</reference>
<name>A0A392VBW2_9FABA</name>
<evidence type="ECO:0000313" key="1">
    <source>
        <dbReference type="EMBL" id="MCI84365.1"/>
    </source>
</evidence>
<feature type="non-terminal residue" evidence="1">
    <location>
        <position position="39"/>
    </location>
</feature>
<comment type="caution">
    <text evidence="1">The sequence shown here is derived from an EMBL/GenBank/DDBJ whole genome shotgun (WGS) entry which is preliminary data.</text>
</comment>
<dbReference type="Proteomes" id="UP000265520">
    <property type="component" value="Unassembled WGS sequence"/>
</dbReference>
<protein>
    <submittedName>
        <fullName evidence="1">Uncharacterized protein</fullName>
    </submittedName>
</protein>
<sequence length="39" mass="4239">MAFLCSGIVKAWARCPWITEACSWVLEACCPLVPHGSSD</sequence>
<dbReference type="AlphaFoldDB" id="A0A392VBW2"/>
<keyword evidence="2" id="KW-1185">Reference proteome</keyword>